<organism evidence="2 3">
    <name type="scientific">Thermoflexibacter ruber</name>
    <dbReference type="NCBI Taxonomy" id="1003"/>
    <lineage>
        <taxon>Bacteria</taxon>
        <taxon>Pseudomonadati</taxon>
        <taxon>Bacteroidota</taxon>
        <taxon>Cytophagia</taxon>
        <taxon>Cytophagales</taxon>
        <taxon>Thermoflexibacteraceae</taxon>
        <taxon>Thermoflexibacter</taxon>
    </lineage>
</organism>
<dbReference type="Proteomes" id="UP000199513">
    <property type="component" value="Unassembled WGS sequence"/>
</dbReference>
<keyword evidence="3" id="KW-1185">Reference proteome</keyword>
<evidence type="ECO:0000313" key="3">
    <source>
        <dbReference type="Proteomes" id="UP000199513"/>
    </source>
</evidence>
<dbReference type="AlphaFoldDB" id="A0A1I2I0P8"/>
<dbReference type="InterPro" id="IPR000073">
    <property type="entry name" value="AB_hydrolase_1"/>
</dbReference>
<feature type="domain" description="AB hydrolase-1" evidence="1">
    <location>
        <begin position="24"/>
        <end position="254"/>
    </location>
</feature>
<reference evidence="2 3" key="1">
    <citation type="submission" date="2016-10" db="EMBL/GenBank/DDBJ databases">
        <authorList>
            <person name="de Groot N.N."/>
        </authorList>
    </citation>
    <scope>NUCLEOTIDE SEQUENCE [LARGE SCALE GENOMIC DNA]</scope>
    <source>
        <strain>GEY</strain>
        <strain evidence="3">DSM 9560</strain>
    </source>
</reference>
<dbReference type="EMBL" id="FONY01000027">
    <property type="protein sequence ID" value="SFF34101.1"/>
    <property type="molecule type" value="Genomic_DNA"/>
</dbReference>
<dbReference type="STRING" id="1003.SAMN04488541_10275"/>
<sequence>MYSFIQQDSYTLAFQVFGKGDKKLLAFHGYGQESIVFQEVTKSFPGHTIYSIDLFFHGKSEWKGNLSHLNFSVWKQILANFLSDNQITTFDLIGFSMGGRIALVSAFLFPEKVHSLYLLAPDGIQINAWYRVATKFPPLQKIFKYFTHTETDFYRKTVKRLGKYGLIHKTVLKLADTEMRTPQKRRKVYQTWMLYRFLEVDVKELAKVLNRAEIKVFFYVGKYDRLINIQTIKPLQYRLAKREIKVLECGHHQLVHHFNNQVIV</sequence>
<dbReference type="SUPFAM" id="SSF53474">
    <property type="entry name" value="alpha/beta-Hydrolases"/>
    <property type="match status" value="1"/>
</dbReference>
<accession>A0A1I2I0P8</accession>
<protein>
    <submittedName>
        <fullName evidence="2">Pimeloyl-ACP methyl ester carboxylesterase</fullName>
    </submittedName>
</protein>
<dbReference type="OrthoDB" id="975949at2"/>
<dbReference type="PANTHER" id="PTHR46438">
    <property type="entry name" value="ALPHA/BETA-HYDROLASES SUPERFAMILY PROTEIN"/>
    <property type="match status" value="1"/>
</dbReference>
<gene>
    <name evidence="2" type="ORF">SAMN04488541_10275</name>
</gene>
<dbReference type="Gene3D" id="3.40.50.1820">
    <property type="entry name" value="alpha/beta hydrolase"/>
    <property type="match status" value="1"/>
</dbReference>
<evidence type="ECO:0000259" key="1">
    <source>
        <dbReference type="Pfam" id="PF00561"/>
    </source>
</evidence>
<dbReference type="PANTHER" id="PTHR46438:SF11">
    <property type="entry name" value="LIPASE-RELATED"/>
    <property type="match status" value="1"/>
</dbReference>
<dbReference type="Pfam" id="PF00561">
    <property type="entry name" value="Abhydrolase_1"/>
    <property type="match status" value="1"/>
</dbReference>
<proteinExistence type="predicted"/>
<dbReference type="RefSeq" id="WP_091547951.1">
    <property type="nucleotide sequence ID" value="NZ_FONY01000027.1"/>
</dbReference>
<name>A0A1I2I0P8_9BACT</name>
<evidence type="ECO:0000313" key="2">
    <source>
        <dbReference type="EMBL" id="SFF34101.1"/>
    </source>
</evidence>
<dbReference type="PRINTS" id="PR00111">
    <property type="entry name" value="ABHYDROLASE"/>
</dbReference>
<dbReference type="InterPro" id="IPR029058">
    <property type="entry name" value="AB_hydrolase_fold"/>
</dbReference>